<reference evidence="4" key="1">
    <citation type="journal article" date="2019" name="Int. J. Syst. Evol. Microbiol.">
        <title>The Global Catalogue of Microorganisms (GCM) 10K type strain sequencing project: providing services to taxonomists for standard genome sequencing and annotation.</title>
        <authorList>
            <consortium name="The Broad Institute Genomics Platform"/>
            <consortium name="The Broad Institute Genome Sequencing Center for Infectious Disease"/>
            <person name="Wu L."/>
            <person name="Ma J."/>
        </authorList>
    </citation>
    <scope>NUCLEOTIDE SEQUENCE [LARGE SCALE GENOMIC DNA]</scope>
    <source>
        <strain evidence="4">CCUG 58938</strain>
    </source>
</reference>
<feature type="region of interest" description="Disordered" evidence="1">
    <location>
        <begin position="32"/>
        <end position="74"/>
    </location>
</feature>
<accession>A0ABW3KA13</accession>
<sequence length="124" mass="13580">MKLKLHHILVTTCLSILAPAGISTLHAQDASFDETPATSEKERVNYYPGGEGEPAGGGATVNTNSNKSTTALRDSSSFKTFTPARVPIEPSKHNAKPAHDEDDVLSFNFLYYIIRKYKLQDIVD</sequence>
<keyword evidence="4" id="KW-1185">Reference proteome</keyword>
<comment type="caution">
    <text evidence="3">The sequence shown here is derived from an EMBL/GenBank/DDBJ whole genome shotgun (WGS) entry which is preliminary data.</text>
</comment>
<evidence type="ECO:0000313" key="4">
    <source>
        <dbReference type="Proteomes" id="UP001597112"/>
    </source>
</evidence>
<dbReference type="Proteomes" id="UP001597112">
    <property type="component" value="Unassembled WGS sequence"/>
</dbReference>
<feature type="signal peptide" evidence="2">
    <location>
        <begin position="1"/>
        <end position="27"/>
    </location>
</feature>
<dbReference type="RefSeq" id="WP_377583809.1">
    <property type="nucleotide sequence ID" value="NZ_JBHTKA010000008.1"/>
</dbReference>
<evidence type="ECO:0000313" key="3">
    <source>
        <dbReference type="EMBL" id="MFD1002549.1"/>
    </source>
</evidence>
<protein>
    <submittedName>
        <fullName evidence="3">Uncharacterized protein</fullName>
    </submittedName>
</protein>
<keyword evidence="2" id="KW-0732">Signal</keyword>
<name>A0ABW3KA13_9BACT</name>
<dbReference type="EMBL" id="JBHTKA010000008">
    <property type="protein sequence ID" value="MFD1002549.1"/>
    <property type="molecule type" value="Genomic_DNA"/>
</dbReference>
<feature type="compositionally biased region" description="Gly residues" evidence="1">
    <location>
        <begin position="49"/>
        <end position="59"/>
    </location>
</feature>
<evidence type="ECO:0000256" key="1">
    <source>
        <dbReference type="SAM" id="MobiDB-lite"/>
    </source>
</evidence>
<feature type="chain" id="PRO_5046086691" evidence="2">
    <location>
        <begin position="28"/>
        <end position="124"/>
    </location>
</feature>
<gene>
    <name evidence="3" type="ORF">ACFQ21_24705</name>
</gene>
<proteinExistence type="predicted"/>
<evidence type="ECO:0000256" key="2">
    <source>
        <dbReference type="SAM" id="SignalP"/>
    </source>
</evidence>
<organism evidence="3 4">
    <name type="scientific">Ohtaekwangia kribbensis</name>
    <dbReference type="NCBI Taxonomy" id="688913"/>
    <lineage>
        <taxon>Bacteria</taxon>
        <taxon>Pseudomonadati</taxon>
        <taxon>Bacteroidota</taxon>
        <taxon>Cytophagia</taxon>
        <taxon>Cytophagales</taxon>
        <taxon>Fulvivirgaceae</taxon>
        <taxon>Ohtaekwangia</taxon>
    </lineage>
</organism>
<feature type="compositionally biased region" description="Polar residues" evidence="1">
    <location>
        <begin position="60"/>
        <end position="74"/>
    </location>
</feature>